<feature type="transmembrane region" description="Helical" evidence="1">
    <location>
        <begin position="123"/>
        <end position="151"/>
    </location>
</feature>
<dbReference type="Pfam" id="PF03806">
    <property type="entry name" value="ABG_transport"/>
    <property type="match status" value="1"/>
</dbReference>
<dbReference type="EMBL" id="RJUK01000001">
    <property type="protein sequence ID" value="ROQ19608.1"/>
    <property type="molecule type" value="Genomic_DNA"/>
</dbReference>
<keyword evidence="1" id="KW-1133">Transmembrane helix</keyword>
<dbReference type="GO" id="GO:1902604">
    <property type="term" value="P:p-aminobenzoyl-glutamate transmembrane transport"/>
    <property type="evidence" value="ECO:0007669"/>
    <property type="project" value="InterPro"/>
</dbReference>
<feature type="transmembrane region" description="Helical" evidence="1">
    <location>
        <begin position="299"/>
        <end position="324"/>
    </location>
</feature>
<accession>A0A3N1NWF7</accession>
<feature type="transmembrane region" description="Helical" evidence="1">
    <location>
        <begin position="475"/>
        <end position="500"/>
    </location>
</feature>
<feature type="transmembrane region" description="Helical" evidence="1">
    <location>
        <begin position="385"/>
        <end position="407"/>
    </location>
</feature>
<organism evidence="2 3">
    <name type="scientific">Marinimicrobium koreense</name>
    <dbReference type="NCBI Taxonomy" id="306545"/>
    <lineage>
        <taxon>Bacteria</taxon>
        <taxon>Pseudomonadati</taxon>
        <taxon>Pseudomonadota</taxon>
        <taxon>Gammaproteobacteria</taxon>
        <taxon>Cellvibrionales</taxon>
        <taxon>Cellvibrionaceae</taxon>
        <taxon>Marinimicrobium</taxon>
    </lineage>
</organism>
<dbReference type="GO" id="GO:0015558">
    <property type="term" value="F:secondary active p-aminobenzoyl-glutamate transmembrane transporter activity"/>
    <property type="evidence" value="ECO:0007669"/>
    <property type="project" value="InterPro"/>
</dbReference>
<feature type="transmembrane region" description="Helical" evidence="1">
    <location>
        <begin position="414"/>
        <end position="432"/>
    </location>
</feature>
<protein>
    <submittedName>
        <fullName evidence="2">Aminobenzoyl-glutamate transport protein</fullName>
    </submittedName>
</protein>
<keyword evidence="1" id="KW-0472">Membrane</keyword>
<feature type="transmembrane region" description="Helical" evidence="1">
    <location>
        <begin position="163"/>
        <end position="183"/>
    </location>
</feature>
<evidence type="ECO:0000256" key="1">
    <source>
        <dbReference type="SAM" id="Phobius"/>
    </source>
</evidence>
<feature type="transmembrane region" description="Helical" evidence="1">
    <location>
        <begin position="31"/>
        <end position="51"/>
    </location>
</feature>
<dbReference type="PANTHER" id="PTHR30282">
    <property type="entry name" value="P-AMINOBENZOYL GLUTAMATE TRANSPORTER"/>
    <property type="match status" value="1"/>
</dbReference>
<feature type="transmembrane region" description="Helical" evidence="1">
    <location>
        <begin position="345"/>
        <end position="365"/>
    </location>
</feature>
<keyword evidence="3" id="KW-1185">Reference proteome</keyword>
<feature type="transmembrane region" description="Helical" evidence="1">
    <location>
        <begin position="213"/>
        <end position="231"/>
    </location>
</feature>
<comment type="caution">
    <text evidence="2">The sequence shown here is derived from an EMBL/GenBank/DDBJ whole genome shotgun (WGS) entry which is preliminary data.</text>
</comment>
<evidence type="ECO:0000313" key="3">
    <source>
        <dbReference type="Proteomes" id="UP000273643"/>
    </source>
</evidence>
<reference evidence="2 3" key="1">
    <citation type="submission" date="2018-11" db="EMBL/GenBank/DDBJ databases">
        <title>Genomic Encyclopedia of Type Strains, Phase IV (KMG-IV): sequencing the most valuable type-strain genomes for metagenomic binning, comparative biology and taxonomic classification.</title>
        <authorList>
            <person name="Goeker M."/>
        </authorList>
    </citation>
    <scope>NUCLEOTIDE SEQUENCE [LARGE SCALE GENOMIC DNA]</scope>
    <source>
        <strain evidence="2 3">DSM 16974</strain>
    </source>
</reference>
<feature type="transmembrane region" description="Helical" evidence="1">
    <location>
        <begin position="444"/>
        <end position="463"/>
    </location>
</feature>
<dbReference type="AlphaFoldDB" id="A0A3N1NWF7"/>
<dbReference type="PANTHER" id="PTHR30282:SF0">
    <property type="entry name" value="P-AMINOBENZOYL-GLUTAMATE TRANSPORT PROTEIN"/>
    <property type="match status" value="1"/>
</dbReference>
<sequence>MSVTEPASQATSGPLAAIARWGNRLPAPAMLFLWLTLLLVLVSAVVAAFDVSTRLPGQDERIAVRSLLSAEGIRWALTHTVENFVSFAPVGTVLVAMLGLGVAEHSGLLRVVLERLVRSTPQGLLSWMVVFAGILSNLAMDAGYVVLIPLAGLMFAAAGRPPLAGIAAAFAGVSAGYSANLLIGPVDVILSGMSTEAVAIVAPEYTVGIEANYYFAAVSTLVLSVLGAWVTERWVMPHLARSEGPERLAETAPDEEHTLSIAERRGLWLVAVWTLLFVLVVLVAAVPEGAPLRDPNNPGFLGSAAMQGIVVLIAFYAGVAGWLFGRVSGRYGSSQALVEAMEGTMATMAGYLVLMFFAAQFVNYFSWSQLGTLLAVSGAEGLQGLALPNSVLLLVFVFMAAFINLFVGSASAKWGLLAPVFVPMLFLLGISPEATQMAFRIGDSSTNIITPLMPYFGVVVAFAQRYKPDLGIGTLMAMMLPYSLVFLLGWSGLMLVWFWLGLPLGPGASMLLN</sequence>
<dbReference type="Proteomes" id="UP000273643">
    <property type="component" value="Unassembled WGS sequence"/>
</dbReference>
<feature type="transmembrane region" description="Helical" evidence="1">
    <location>
        <begin position="267"/>
        <end position="287"/>
    </location>
</feature>
<keyword evidence="1" id="KW-0812">Transmembrane</keyword>
<gene>
    <name evidence="2" type="ORF">EDC38_0192</name>
</gene>
<dbReference type="RefSeq" id="WP_123636939.1">
    <property type="nucleotide sequence ID" value="NZ_JBHYFO010000003.1"/>
</dbReference>
<feature type="transmembrane region" description="Helical" evidence="1">
    <location>
        <begin position="84"/>
        <end position="103"/>
    </location>
</feature>
<evidence type="ECO:0000313" key="2">
    <source>
        <dbReference type="EMBL" id="ROQ19608.1"/>
    </source>
</evidence>
<dbReference type="InterPro" id="IPR004697">
    <property type="entry name" value="AbgT"/>
</dbReference>
<dbReference type="OrthoDB" id="3314392at2"/>
<proteinExistence type="predicted"/>
<name>A0A3N1NWF7_9GAMM</name>